<evidence type="ECO:0000313" key="4">
    <source>
        <dbReference type="Proteomes" id="UP001304461"/>
    </source>
</evidence>
<accession>A0ABU5RRG0</accession>
<organism evidence="3 4">
    <name type="scientific">Cyanobium gracile UHCC 0139</name>
    <dbReference type="NCBI Taxonomy" id="3110308"/>
    <lineage>
        <taxon>Bacteria</taxon>
        <taxon>Bacillati</taxon>
        <taxon>Cyanobacteriota</taxon>
        <taxon>Cyanophyceae</taxon>
        <taxon>Synechococcales</taxon>
        <taxon>Prochlorococcaceae</taxon>
        <taxon>Cyanobium</taxon>
    </lineage>
</organism>
<proteinExistence type="inferred from homology"/>
<dbReference type="InterPro" id="IPR002765">
    <property type="entry name" value="UPF0145_YbjQ-like"/>
</dbReference>
<comment type="caution">
    <text evidence="3">The sequence shown here is derived from an EMBL/GenBank/DDBJ whole genome shotgun (WGS) entry which is preliminary data.</text>
</comment>
<dbReference type="HAMAP" id="MF_00338">
    <property type="entry name" value="UPF0145"/>
    <property type="match status" value="1"/>
</dbReference>
<dbReference type="Pfam" id="PF01906">
    <property type="entry name" value="YbjQ_1"/>
    <property type="match status" value="1"/>
</dbReference>
<dbReference type="RefSeq" id="WP_254947615.1">
    <property type="nucleotide sequence ID" value="NZ_JAYGHX010000002.1"/>
</dbReference>
<dbReference type="SUPFAM" id="SSF117782">
    <property type="entry name" value="YbjQ-like"/>
    <property type="match status" value="1"/>
</dbReference>
<comment type="similarity">
    <text evidence="1 2">Belongs to the UPF0145 family.</text>
</comment>
<evidence type="ECO:0000313" key="3">
    <source>
        <dbReference type="EMBL" id="MEA5390360.1"/>
    </source>
</evidence>
<dbReference type="InterPro" id="IPR035439">
    <property type="entry name" value="UPF0145_dom_sf"/>
</dbReference>
<evidence type="ECO:0000256" key="2">
    <source>
        <dbReference type="HAMAP-Rule" id="MF_00338"/>
    </source>
</evidence>
<dbReference type="PANTHER" id="PTHR34068:SF2">
    <property type="entry name" value="UPF0145 PROTEIN SCO3412"/>
    <property type="match status" value="1"/>
</dbReference>
<evidence type="ECO:0000256" key="1">
    <source>
        <dbReference type="ARBA" id="ARBA00010751"/>
    </source>
</evidence>
<dbReference type="PANTHER" id="PTHR34068">
    <property type="entry name" value="UPF0145 PROTEIN YBJQ"/>
    <property type="match status" value="1"/>
</dbReference>
<dbReference type="Gene3D" id="3.30.110.70">
    <property type="entry name" value="Hypothetical protein apc22750. Chain B"/>
    <property type="match status" value="1"/>
</dbReference>
<gene>
    <name evidence="3" type="ORF">VB738_03700</name>
</gene>
<dbReference type="Proteomes" id="UP001304461">
    <property type="component" value="Unassembled WGS sequence"/>
</dbReference>
<dbReference type="EMBL" id="JAYGHX010000002">
    <property type="protein sequence ID" value="MEA5390360.1"/>
    <property type="molecule type" value="Genomic_DNA"/>
</dbReference>
<name>A0ABU5RRG0_9CYAN</name>
<reference evidence="3 4" key="1">
    <citation type="submission" date="2023-12" db="EMBL/GenBank/DDBJ databases">
        <title>Baltic Sea Cyanobacteria.</title>
        <authorList>
            <person name="Delbaje E."/>
            <person name="Fewer D.P."/>
            <person name="Shishido T.K."/>
        </authorList>
    </citation>
    <scope>NUCLEOTIDE SEQUENCE [LARGE SCALE GENOMIC DNA]</scope>
    <source>
        <strain evidence="3 4">UHCC 0139</strain>
    </source>
</reference>
<sequence>MVKPVFVTTTFTIEGYDITAYRGLVRGIVVRSPTLVQGFLGGLKQIVGGRIGAYTEMCEQAREQAYEQMIQHARALGANAIVGTRYDGSEVQGGTAAATEVLCYGTAVVVEPRPSSSGSSA</sequence>
<keyword evidence="4" id="KW-1185">Reference proteome</keyword>
<protein>
    <recommendedName>
        <fullName evidence="2">UPF0145 protein VB738_03700</fullName>
    </recommendedName>
</protein>